<feature type="region of interest" description="Disordered" evidence="1">
    <location>
        <begin position="308"/>
        <end position="339"/>
    </location>
</feature>
<dbReference type="GO" id="GO:0005886">
    <property type="term" value="C:plasma membrane"/>
    <property type="evidence" value="ECO:0007669"/>
    <property type="project" value="TreeGrafter"/>
</dbReference>
<feature type="compositionally biased region" description="Low complexity" evidence="1">
    <location>
        <begin position="889"/>
        <end position="899"/>
    </location>
</feature>
<feature type="compositionally biased region" description="Gly residues" evidence="1">
    <location>
        <begin position="394"/>
        <end position="403"/>
    </location>
</feature>
<dbReference type="OMA" id="WATERWY"/>
<dbReference type="AlphaFoldDB" id="B4Q539"/>
<evidence type="ECO:0000313" key="4">
    <source>
        <dbReference type="EMBL" id="EDX04945.1"/>
    </source>
</evidence>
<dbReference type="Bgee" id="FBgn0187148">
    <property type="expression patterns" value="Expressed in embryo and 3 other cell types or tissues"/>
</dbReference>
<dbReference type="HOGENOM" id="CLU_004602_0_0_1"/>
<feature type="domain" description="ADAM10 cysteine-rich" evidence="3">
    <location>
        <begin position="504"/>
        <end position="559"/>
    </location>
</feature>
<dbReference type="InterPro" id="IPR049038">
    <property type="entry name" value="ADAM10_Cys-rich"/>
</dbReference>
<dbReference type="GO" id="GO:0003007">
    <property type="term" value="P:heart morphogenesis"/>
    <property type="evidence" value="ECO:0007669"/>
    <property type="project" value="EnsemblMetazoa"/>
</dbReference>
<dbReference type="GO" id="GO:0035051">
    <property type="term" value="P:cardiocyte differentiation"/>
    <property type="evidence" value="ECO:0007669"/>
    <property type="project" value="EnsemblMetazoa"/>
</dbReference>
<dbReference type="GO" id="GO:0061320">
    <property type="term" value="P:pericardial nephrocyte differentiation"/>
    <property type="evidence" value="ECO:0007669"/>
    <property type="project" value="EnsemblMetazoa"/>
</dbReference>
<feature type="region of interest" description="Disordered" evidence="1">
    <location>
        <begin position="787"/>
        <end position="915"/>
    </location>
</feature>
<dbReference type="Proteomes" id="UP000000304">
    <property type="component" value="Chromosome 2L"/>
</dbReference>
<dbReference type="GO" id="GO:1903688">
    <property type="term" value="P:positive regulation of border follicle cell migration"/>
    <property type="evidence" value="ECO:0007669"/>
    <property type="project" value="EnsemblMetazoa"/>
</dbReference>
<feature type="compositionally biased region" description="Polar residues" evidence="1">
    <location>
        <begin position="714"/>
        <end position="726"/>
    </location>
</feature>
<dbReference type="GO" id="GO:0008347">
    <property type="term" value="P:glial cell migration"/>
    <property type="evidence" value="ECO:0007669"/>
    <property type="project" value="EnsemblMetazoa"/>
</dbReference>
<evidence type="ECO:0000259" key="3">
    <source>
        <dbReference type="Pfam" id="PF21299"/>
    </source>
</evidence>
<feature type="compositionally biased region" description="Low complexity" evidence="1">
    <location>
        <begin position="747"/>
        <end position="757"/>
    </location>
</feature>
<dbReference type="STRING" id="7240.B4Q539"/>
<keyword evidence="2" id="KW-0812">Transmembrane</keyword>
<proteinExistence type="predicted"/>
<dbReference type="PANTHER" id="PTHR45702:SF2">
    <property type="entry name" value="KUZBANIAN, ISOFORM A"/>
    <property type="match status" value="1"/>
</dbReference>
<dbReference type="PANTHER" id="PTHR45702">
    <property type="entry name" value="ADAM10/ADAM17 METALLOPEPTIDASE FAMILY MEMBER"/>
    <property type="match status" value="1"/>
</dbReference>
<reference evidence="4 5" key="1">
    <citation type="journal article" date="2007" name="Nature">
        <title>Evolution of genes and genomes on the Drosophila phylogeny.</title>
        <authorList>
            <consortium name="Drosophila 12 Genomes Consortium"/>
            <person name="Clark A.G."/>
            <person name="Eisen M.B."/>
            <person name="Smith D.R."/>
            <person name="Bergman C.M."/>
            <person name="Oliver B."/>
            <person name="Markow T.A."/>
            <person name="Kaufman T.C."/>
            <person name="Kellis M."/>
            <person name="Gelbart W."/>
            <person name="Iyer V.N."/>
            <person name="Pollard D.A."/>
            <person name="Sackton T.B."/>
            <person name="Larracuente A.M."/>
            <person name="Singh N.D."/>
            <person name="Abad J.P."/>
            <person name="Abt D.N."/>
            <person name="Adryan B."/>
            <person name="Aguade M."/>
            <person name="Akashi H."/>
            <person name="Anderson W.W."/>
            <person name="Aquadro C.F."/>
            <person name="Ardell D.H."/>
            <person name="Arguello R."/>
            <person name="Artieri C.G."/>
            <person name="Barbash D.A."/>
            <person name="Barker D."/>
            <person name="Barsanti P."/>
            <person name="Batterham P."/>
            <person name="Batzoglou S."/>
            <person name="Begun D."/>
            <person name="Bhutkar A."/>
            <person name="Blanco E."/>
            <person name="Bosak S.A."/>
            <person name="Bradley R.K."/>
            <person name="Brand A.D."/>
            <person name="Brent M.R."/>
            <person name="Brooks A.N."/>
            <person name="Brown R.H."/>
            <person name="Butlin R.K."/>
            <person name="Caggese C."/>
            <person name="Calvi B.R."/>
            <person name="Bernardo de Carvalho A."/>
            <person name="Caspi A."/>
            <person name="Castrezana S."/>
            <person name="Celniker S.E."/>
            <person name="Chang J.L."/>
            <person name="Chapple C."/>
            <person name="Chatterji S."/>
            <person name="Chinwalla A."/>
            <person name="Civetta A."/>
            <person name="Clifton S.W."/>
            <person name="Comeron J.M."/>
            <person name="Costello J.C."/>
            <person name="Coyne J.A."/>
            <person name="Daub J."/>
            <person name="David R.G."/>
            <person name="Delcher A.L."/>
            <person name="Delehaunty K."/>
            <person name="Do C.B."/>
            <person name="Ebling H."/>
            <person name="Edwards K."/>
            <person name="Eickbush T."/>
            <person name="Evans J.D."/>
            <person name="Filipski A."/>
            <person name="Findeiss S."/>
            <person name="Freyhult E."/>
            <person name="Fulton L."/>
            <person name="Fulton R."/>
            <person name="Garcia A.C."/>
            <person name="Gardiner A."/>
            <person name="Garfield D.A."/>
            <person name="Garvin B.E."/>
            <person name="Gibson G."/>
            <person name="Gilbert D."/>
            <person name="Gnerre S."/>
            <person name="Godfrey J."/>
            <person name="Good R."/>
            <person name="Gotea V."/>
            <person name="Gravely B."/>
            <person name="Greenberg A.J."/>
            <person name="Griffiths-Jones S."/>
            <person name="Gross S."/>
            <person name="Guigo R."/>
            <person name="Gustafson E.A."/>
            <person name="Haerty W."/>
            <person name="Hahn M.W."/>
            <person name="Halligan D.L."/>
            <person name="Halpern A.L."/>
            <person name="Halter G.M."/>
            <person name="Han M.V."/>
            <person name="Heger A."/>
            <person name="Hillier L."/>
            <person name="Hinrichs A.S."/>
            <person name="Holmes I."/>
            <person name="Hoskins R.A."/>
            <person name="Hubisz M.J."/>
            <person name="Hultmark D."/>
            <person name="Huntley M.A."/>
            <person name="Jaffe D.B."/>
            <person name="Jagadeeshan S."/>
            <person name="Jeck W.R."/>
            <person name="Johnson J."/>
            <person name="Jones C.D."/>
            <person name="Jordan W.C."/>
            <person name="Karpen G.H."/>
            <person name="Kataoka E."/>
            <person name="Keightley P.D."/>
            <person name="Kheradpour P."/>
            <person name="Kirkness E.F."/>
            <person name="Koerich L.B."/>
            <person name="Kristiansen K."/>
            <person name="Kudrna D."/>
            <person name="Kulathinal R.J."/>
            <person name="Kumar S."/>
            <person name="Kwok R."/>
            <person name="Lander E."/>
            <person name="Langley C.H."/>
            <person name="Lapoint R."/>
            <person name="Lazzaro B.P."/>
            <person name="Lee S.J."/>
            <person name="Levesque L."/>
            <person name="Li R."/>
            <person name="Lin C.F."/>
            <person name="Lin M.F."/>
            <person name="Lindblad-Toh K."/>
            <person name="Llopart A."/>
            <person name="Long M."/>
            <person name="Low L."/>
            <person name="Lozovsky E."/>
            <person name="Lu J."/>
            <person name="Luo M."/>
            <person name="Machado C.A."/>
            <person name="Makalowski W."/>
            <person name="Marzo M."/>
            <person name="Matsuda M."/>
            <person name="Matzkin L."/>
            <person name="McAllister B."/>
            <person name="McBride C.S."/>
            <person name="McKernan B."/>
            <person name="McKernan K."/>
            <person name="Mendez-Lago M."/>
            <person name="Minx P."/>
            <person name="Mollenhauer M.U."/>
            <person name="Montooth K."/>
            <person name="Mount S.M."/>
            <person name="Mu X."/>
            <person name="Myers E."/>
            <person name="Negre B."/>
            <person name="Newfeld S."/>
            <person name="Nielsen R."/>
            <person name="Noor M.A."/>
            <person name="O'Grady P."/>
            <person name="Pachter L."/>
            <person name="Papaceit M."/>
            <person name="Parisi M.J."/>
            <person name="Parisi M."/>
            <person name="Parts L."/>
            <person name="Pedersen J.S."/>
            <person name="Pesole G."/>
            <person name="Phillippy A.M."/>
            <person name="Ponting C.P."/>
            <person name="Pop M."/>
            <person name="Porcelli D."/>
            <person name="Powell J.R."/>
            <person name="Prohaska S."/>
            <person name="Pruitt K."/>
            <person name="Puig M."/>
            <person name="Quesneville H."/>
            <person name="Ram K.R."/>
            <person name="Rand D."/>
            <person name="Rasmussen M.D."/>
            <person name="Reed L.K."/>
            <person name="Reenan R."/>
            <person name="Reily A."/>
            <person name="Remington K.A."/>
            <person name="Rieger T.T."/>
            <person name="Ritchie M.G."/>
            <person name="Robin C."/>
            <person name="Rogers Y.H."/>
            <person name="Rohde C."/>
            <person name="Rozas J."/>
            <person name="Rubenfield M.J."/>
            <person name="Ruiz A."/>
            <person name="Russo S."/>
            <person name="Salzberg S.L."/>
            <person name="Sanchez-Gracia A."/>
            <person name="Saranga D.J."/>
            <person name="Sato H."/>
            <person name="Schaeffer S.W."/>
            <person name="Schatz M.C."/>
            <person name="Schlenke T."/>
            <person name="Schwartz R."/>
            <person name="Segarra C."/>
            <person name="Singh R.S."/>
            <person name="Sirot L."/>
            <person name="Sirota M."/>
            <person name="Sisneros N.B."/>
            <person name="Smith C.D."/>
            <person name="Smith T.F."/>
            <person name="Spieth J."/>
            <person name="Stage D.E."/>
            <person name="Stark A."/>
            <person name="Stephan W."/>
            <person name="Strausberg R.L."/>
            <person name="Strempel S."/>
            <person name="Sturgill D."/>
            <person name="Sutton G."/>
            <person name="Sutton G.G."/>
            <person name="Tao W."/>
            <person name="Teichmann S."/>
            <person name="Tobari Y.N."/>
            <person name="Tomimura Y."/>
            <person name="Tsolas J.M."/>
            <person name="Valente V.L."/>
            <person name="Venter E."/>
            <person name="Venter J.C."/>
            <person name="Vicario S."/>
            <person name="Vieira F.G."/>
            <person name="Vilella A.J."/>
            <person name="Villasante A."/>
            <person name="Walenz B."/>
            <person name="Wang J."/>
            <person name="Wasserman M."/>
            <person name="Watts T."/>
            <person name="Wilson D."/>
            <person name="Wilson R.K."/>
            <person name="Wing R.A."/>
            <person name="Wolfner M.F."/>
            <person name="Wong A."/>
            <person name="Wong G.K."/>
            <person name="Wu C.I."/>
            <person name="Wu G."/>
            <person name="Yamamoto D."/>
            <person name="Yang H.P."/>
            <person name="Yang S.P."/>
            <person name="Yorke J.A."/>
            <person name="Yoshida K."/>
            <person name="Zdobnov E."/>
            <person name="Zhang P."/>
            <person name="Zhang Y."/>
            <person name="Zimin A.V."/>
            <person name="Baldwin J."/>
            <person name="Abdouelleil A."/>
            <person name="Abdulkadir J."/>
            <person name="Abebe A."/>
            <person name="Abera B."/>
            <person name="Abreu J."/>
            <person name="Acer S.C."/>
            <person name="Aftuck L."/>
            <person name="Alexander A."/>
            <person name="An P."/>
            <person name="Anderson E."/>
            <person name="Anderson S."/>
            <person name="Arachi H."/>
            <person name="Azer M."/>
            <person name="Bachantsang P."/>
            <person name="Barry A."/>
            <person name="Bayul T."/>
            <person name="Berlin A."/>
            <person name="Bessette D."/>
            <person name="Bloom T."/>
            <person name="Blye J."/>
            <person name="Boguslavskiy L."/>
            <person name="Bonnet C."/>
            <person name="Boukhgalter B."/>
            <person name="Bourzgui I."/>
            <person name="Brown A."/>
            <person name="Cahill P."/>
            <person name="Channer S."/>
            <person name="Cheshatsang Y."/>
            <person name="Chuda L."/>
            <person name="Citroen M."/>
            <person name="Collymore A."/>
            <person name="Cooke P."/>
            <person name="Costello M."/>
            <person name="D'Aco K."/>
            <person name="Daza R."/>
            <person name="De Haan G."/>
            <person name="DeGray S."/>
            <person name="DeMaso C."/>
            <person name="Dhargay N."/>
            <person name="Dooley K."/>
            <person name="Dooley E."/>
            <person name="Doricent M."/>
            <person name="Dorje P."/>
            <person name="Dorjee K."/>
            <person name="Dupes A."/>
            <person name="Elong R."/>
            <person name="Falk J."/>
            <person name="Farina A."/>
            <person name="Faro S."/>
            <person name="Ferguson D."/>
            <person name="Fisher S."/>
            <person name="Foley C.D."/>
            <person name="Franke A."/>
            <person name="Friedrich D."/>
            <person name="Gadbois L."/>
            <person name="Gearin G."/>
            <person name="Gearin C.R."/>
            <person name="Giannoukos G."/>
            <person name="Goode T."/>
            <person name="Graham J."/>
            <person name="Grandbois E."/>
            <person name="Grewal S."/>
            <person name="Gyaltsen K."/>
            <person name="Hafez N."/>
            <person name="Hagos B."/>
            <person name="Hall J."/>
            <person name="Henson C."/>
            <person name="Hollinger A."/>
            <person name="Honan T."/>
            <person name="Huard M.D."/>
            <person name="Hughes L."/>
            <person name="Hurhula B."/>
            <person name="Husby M.E."/>
            <person name="Kamat A."/>
            <person name="Kanga B."/>
            <person name="Kashin S."/>
            <person name="Khazanovich D."/>
            <person name="Kisner P."/>
            <person name="Lance K."/>
            <person name="Lara M."/>
            <person name="Lee W."/>
            <person name="Lennon N."/>
            <person name="Letendre F."/>
            <person name="LeVine R."/>
            <person name="Lipovsky A."/>
            <person name="Liu X."/>
            <person name="Liu J."/>
            <person name="Liu S."/>
            <person name="Lokyitsang T."/>
            <person name="Lokyitsang Y."/>
            <person name="Lubonja R."/>
            <person name="Lui A."/>
            <person name="MacDonald P."/>
            <person name="Magnisalis V."/>
            <person name="Maru K."/>
            <person name="Matthews C."/>
            <person name="McCusker W."/>
            <person name="McDonough S."/>
            <person name="Mehta T."/>
            <person name="Meldrim J."/>
            <person name="Meneus L."/>
            <person name="Mihai O."/>
            <person name="Mihalev A."/>
            <person name="Mihova T."/>
            <person name="Mittelman R."/>
            <person name="Mlenga V."/>
            <person name="Montmayeur A."/>
            <person name="Mulrain L."/>
            <person name="Navidi A."/>
            <person name="Naylor J."/>
            <person name="Negash T."/>
            <person name="Nguyen T."/>
            <person name="Nguyen N."/>
            <person name="Nicol R."/>
            <person name="Norbu C."/>
            <person name="Norbu N."/>
            <person name="Novod N."/>
            <person name="O'Neill B."/>
            <person name="Osman S."/>
            <person name="Markiewicz E."/>
            <person name="Oyono O.L."/>
            <person name="Patti C."/>
            <person name="Phunkhang P."/>
            <person name="Pierre F."/>
            <person name="Priest M."/>
            <person name="Raghuraman S."/>
            <person name="Rege F."/>
            <person name="Reyes R."/>
            <person name="Rise C."/>
            <person name="Rogov P."/>
            <person name="Ross K."/>
            <person name="Ryan E."/>
            <person name="Settipalli S."/>
            <person name="Shea T."/>
            <person name="Sherpa N."/>
            <person name="Shi L."/>
            <person name="Shih D."/>
            <person name="Sparrow T."/>
            <person name="Spaulding J."/>
            <person name="Stalker J."/>
            <person name="Stange-Thomann N."/>
            <person name="Stavropoulos S."/>
            <person name="Stone C."/>
            <person name="Strader C."/>
            <person name="Tesfaye S."/>
            <person name="Thomson T."/>
            <person name="Thoulutsang Y."/>
            <person name="Thoulutsang D."/>
            <person name="Topham K."/>
            <person name="Topping I."/>
            <person name="Tsamla T."/>
            <person name="Vassiliev H."/>
            <person name="Vo A."/>
            <person name="Wangchuk T."/>
            <person name="Wangdi T."/>
            <person name="Weiand M."/>
            <person name="Wilkinson J."/>
            <person name="Wilson A."/>
            <person name="Yadav S."/>
            <person name="Young G."/>
            <person name="Yu Q."/>
            <person name="Zembek L."/>
            <person name="Zhong D."/>
            <person name="Zimmer A."/>
            <person name="Zwirko Z."/>
            <person name="Jaffe D.B."/>
            <person name="Alvarez P."/>
            <person name="Brockman W."/>
            <person name="Butler J."/>
            <person name="Chin C."/>
            <person name="Gnerre S."/>
            <person name="Grabherr M."/>
            <person name="Kleber M."/>
            <person name="Mauceli E."/>
            <person name="MacCallum I."/>
        </authorList>
    </citation>
    <scope>NUCLEOTIDE SEQUENCE [LARGE SCALE GENOMIC DNA]</scope>
    <source>
        <strain evidence="5">white501</strain>
    </source>
</reference>
<feature type="compositionally biased region" description="Low complexity" evidence="1">
    <location>
        <begin position="157"/>
        <end position="184"/>
    </location>
</feature>
<dbReference type="OrthoDB" id="2149267at2759"/>
<feature type="region of interest" description="Disordered" evidence="1">
    <location>
        <begin position="157"/>
        <end position="196"/>
    </location>
</feature>
<dbReference type="GO" id="GO:0007411">
    <property type="term" value="P:axon guidance"/>
    <property type="evidence" value="ECO:0007669"/>
    <property type="project" value="EnsemblMetazoa"/>
</dbReference>
<protein>
    <submittedName>
        <fullName evidence="4">GD23911</fullName>
    </submittedName>
</protein>
<dbReference type="GO" id="GO:0007419">
    <property type="term" value="P:ventral cord development"/>
    <property type="evidence" value="ECO:0007669"/>
    <property type="project" value="EnsemblMetazoa"/>
</dbReference>
<evidence type="ECO:0000256" key="2">
    <source>
        <dbReference type="SAM" id="Phobius"/>
    </source>
</evidence>
<gene>
    <name evidence="4" type="primary">Dsim\GD23911</name>
    <name evidence="4" type="ORF">Dsim_GD23911</name>
</gene>
<dbReference type="GO" id="GO:0035386">
    <property type="term" value="P:regulation of Roundabout signaling pathway"/>
    <property type="evidence" value="ECO:0007669"/>
    <property type="project" value="EnsemblMetazoa"/>
</dbReference>
<dbReference type="GO" id="GO:0048542">
    <property type="term" value="P:lymph gland development"/>
    <property type="evidence" value="ECO:0007669"/>
    <property type="project" value="EnsemblMetazoa"/>
</dbReference>
<feature type="region of interest" description="Disordered" evidence="1">
    <location>
        <begin position="209"/>
        <end position="246"/>
    </location>
</feature>
<dbReference type="GO" id="GO:0060537">
    <property type="term" value="P:muscle tissue development"/>
    <property type="evidence" value="ECO:0007669"/>
    <property type="project" value="EnsemblMetazoa"/>
</dbReference>
<feature type="compositionally biased region" description="Low complexity" evidence="1">
    <location>
        <begin position="841"/>
        <end position="862"/>
    </location>
</feature>
<sequence>MSSKCAFNTVFVSIIFIIIVNGYAKDISGVKRGHERLNEYISHYETLNYDHEHIRASHNRARRSVTKDHYVHLKFASHGRDFHLRLKRDLNTFSNKLDFYDSKGPIDVSTDHIYEGEVIGDRNSYVFGSIHNGVFEGKIITERDAYYVEHAKHYFPTNRTATTTPPSTSTTSTATAATKSTQPTRPLAKSNTSTTAVNSKTENFIKKIAESTTTSQQLPEYTESSSSSSTTTFPPTTEYFEDEKERNAEDELDFHSIIYKESHVEDAYENVREGHVAGCGITDEVSQWMENIQNSAVEELPEPMSKDYQKLHRKQLHKKSAPQQQQQPHPPKKYISGDEDFKYPHQKYTKEANFAEGAFYDPSTGRRLGSSANVADWHQLVHERVRRATDNGAGDRGSSGGSGRGREDNKNTCSLYIQTDPLIWRHIREGIADKCKEETECSWSSTCNGTTAECPEPRHRDDKTMCNNGTALCIRGECSGSPCLLWNMTKCFLTSTTLPHVSKRKLCDLACQDGNDTSTCRSTSEFADKYNIQKGGISLQPGSPCDNFQGYCDVFLKCRAVDADGPLVRLKNLLLNRKTLQTVAEWIVDNWYLVVLMGVAFIVVMGSFIKCCAVHTPSSNPKKRRARRISETLRAPMNTLRRMQRHPNQRGAGPRSIPPPAHEAQHYPRGGDGRGGGGGGGGRHGGSRSHHQQHPHDWDRHQGGHSIVPLPTGGSHSSRNSAANQARRSDGRGPRSTSSGRPQATTSGAASGAARSHGGYGAEQAIPGSIGGGVQAAISSGGVVARAQLPLPLPPPNGQQQMQQQQQQLQLQQPAISPQQQPQQAFYTPKELPPRNKSRSSRTNTSNNTTTTNSSTAAAGSGSVSGSGAGSSSKSKSGKSAKAKDSKSQKSQQASNSRSSSKEKAVKPVRRNIVY</sequence>
<name>B4Q539_DROSI</name>
<dbReference type="Pfam" id="PF21299">
    <property type="entry name" value="ADAM10_Cys-rich"/>
    <property type="match status" value="1"/>
</dbReference>
<feature type="compositionally biased region" description="Polar residues" evidence="1">
    <location>
        <begin position="210"/>
        <end position="219"/>
    </location>
</feature>
<dbReference type="GO" id="GO:0004222">
    <property type="term" value="F:metalloendopeptidase activity"/>
    <property type="evidence" value="ECO:0007669"/>
    <property type="project" value="EnsemblMetazoa"/>
</dbReference>
<feature type="compositionally biased region" description="Basic and acidic residues" evidence="1">
    <location>
        <begin position="663"/>
        <end position="672"/>
    </location>
</feature>
<feature type="region of interest" description="Disordered" evidence="1">
    <location>
        <begin position="616"/>
        <end position="760"/>
    </location>
</feature>
<dbReference type="GO" id="GO:0007298">
    <property type="term" value="P:border follicle cell migration"/>
    <property type="evidence" value="ECO:0007669"/>
    <property type="project" value="EnsemblMetazoa"/>
</dbReference>
<feature type="compositionally biased region" description="Low complexity" evidence="1">
    <location>
        <begin position="798"/>
        <end position="824"/>
    </location>
</feature>
<keyword evidence="2" id="KW-1133">Transmembrane helix</keyword>
<evidence type="ECO:0000313" key="5">
    <source>
        <dbReference type="Proteomes" id="UP000000304"/>
    </source>
</evidence>
<feature type="compositionally biased region" description="Polar residues" evidence="1">
    <location>
        <begin position="735"/>
        <end position="746"/>
    </location>
</feature>
<organism evidence="4 5">
    <name type="scientific">Drosophila simulans</name>
    <name type="common">Fruit fly</name>
    <dbReference type="NCBI Taxonomy" id="7240"/>
    <lineage>
        <taxon>Eukaryota</taxon>
        <taxon>Metazoa</taxon>
        <taxon>Ecdysozoa</taxon>
        <taxon>Arthropoda</taxon>
        <taxon>Hexapoda</taxon>
        <taxon>Insecta</taxon>
        <taxon>Pterygota</taxon>
        <taxon>Neoptera</taxon>
        <taxon>Endopterygota</taxon>
        <taxon>Diptera</taxon>
        <taxon>Brachycera</taxon>
        <taxon>Muscomorpha</taxon>
        <taxon>Ephydroidea</taxon>
        <taxon>Drosophilidae</taxon>
        <taxon>Drosophila</taxon>
        <taxon>Sophophora</taxon>
    </lineage>
</organism>
<dbReference type="EMBL" id="CM000361">
    <property type="protein sequence ID" value="EDX04945.1"/>
    <property type="molecule type" value="Genomic_DNA"/>
</dbReference>
<dbReference type="InterPro" id="IPR051489">
    <property type="entry name" value="ADAM_Metalloproteinase"/>
</dbReference>
<dbReference type="PhylomeDB" id="B4Q539"/>
<dbReference type="GO" id="GO:0006509">
    <property type="term" value="P:membrane protein ectodomain proteolysis"/>
    <property type="evidence" value="ECO:0007669"/>
    <property type="project" value="EnsemblMetazoa"/>
</dbReference>
<evidence type="ECO:0000256" key="1">
    <source>
        <dbReference type="SAM" id="MobiDB-lite"/>
    </source>
</evidence>
<feature type="region of interest" description="Disordered" evidence="1">
    <location>
        <begin position="385"/>
        <end position="410"/>
    </location>
</feature>
<feature type="transmembrane region" description="Helical" evidence="2">
    <location>
        <begin position="6"/>
        <end position="24"/>
    </location>
</feature>
<keyword evidence="5" id="KW-1185">Reference proteome</keyword>
<dbReference type="GO" id="GO:0007219">
    <property type="term" value="P:Notch signaling pathway"/>
    <property type="evidence" value="ECO:0007669"/>
    <property type="project" value="EnsemblMetazoa"/>
</dbReference>
<keyword evidence="2" id="KW-0472">Membrane</keyword>
<feature type="compositionally biased region" description="Basic residues" evidence="1">
    <location>
        <begin position="311"/>
        <end position="320"/>
    </location>
</feature>
<accession>B4Q539</accession>
<feature type="compositionally biased region" description="Low complexity" evidence="1">
    <location>
        <begin position="220"/>
        <end position="238"/>
    </location>
</feature>
<feature type="compositionally biased region" description="Gly residues" evidence="1">
    <location>
        <begin position="673"/>
        <end position="684"/>
    </location>
</feature>
<dbReference type="GO" id="GO:0007220">
    <property type="term" value="P:Notch receptor processing"/>
    <property type="evidence" value="ECO:0007669"/>
    <property type="project" value="EnsemblMetazoa"/>
</dbReference>